<name>A0A653BAG7_ECTOL</name>
<dbReference type="SMART" id="SM00304">
    <property type="entry name" value="HAMP"/>
    <property type="match status" value="1"/>
</dbReference>
<dbReference type="OrthoDB" id="9804645at2"/>
<dbReference type="Gene3D" id="1.10.8.500">
    <property type="entry name" value="HAMP domain in histidine kinase"/>
    <property type="match status" value="1"/>
</dbReference>
<dbReference type="InterPro" id="IPR005467">
    <property type="entry name" value="His_kinase_dom"/>
</dbReference>
<organism evidence="12">
    <name type="scientific">Ectopseudomonas oleovorans</name>
    <name type="common">Pseudomonas oleovorans</name>
    <dbReference type="NCBI Taxonomy" id="301"/>
    <lineage>
        <taxon>Bacteria</taxon>
        <taxon>Pseudomonadati</taxon>
        <taxon>Pseudomonadota</taxon>
        <taxon>Gammaproteobacteria</taxon>
        <taxon>Pseudomonadales</taxon>
        <taxon>Pseudomonadaceae</taxon>
        <taxon>Ectopseudomonas</taxon>
    </lineage>
</organism>
<keyword evidence="6 12" id="KW-0808">Transferase</keyword>
<dbReference type="SMART" id="SM00387">
    <property type="entry name" value="HATPase_c"/>
    <property type="match status" value="1"/>
</dbReference>
<dbReference type="Gene3D" id="1.10.287.130">
    <property type="match status" value="1"/>
</dbReference>
<dbReference type="SUPFAM" id="SSF47384">
    <property type="entry name" value="Homodimeric domain of signal transducing histidine kinase"/>
    <property type="match status" value="1"/>
</dbReference>
<evidence type="ECO:0000256" key="2">
    <source>
        <dbReference type="ARBA" id="ARBA00004651"/>
    </source>
</evidence>
<comment type="subcellular location">
    <subcellularLocation>
        <location evidence="2">Cell membrane</location>
        <topology evidence="2">Multi-pass membrane protein</topology>
    </subcellularLocation>
</comment>
<dbReference type="Pfam" id="PF00672">
    <property type="entry name" value="HAMP"/>
    <property type="match status" value="1"/>
</dbReference>
<keyword evidence="9" id="KW-0067">ATP-binding</keyword>
<evidence type="ECO:0000256" key="10">
    <source>
        <dbReference type="SAM" id="MobiDB-lite"/>
    </source>
</evidence>
<dbReference type="SMART" id="SM00388">
    <property type="entry name" value="HisKA"/>
    <property type="match status" value="1"/>
</dbReference>
<dbReference type="EMBL" id="LR130779">
    <property type="protein sequence ID" value="VDN65410.1"/>
    <property type="molecule type" value="Genomic_DNA"/>
</dbReference>
<evidence type="ECO:0000313" key="12">
    <source>
        <dbReference type="EMBL" id="VDN65410.1"/>
    </source>
</evidence>
<dbReference type="PROSITE" id="PS50109">
    <property type="entry name" value="HIS_KIN"/>
    <property type="match status" value="1"/>
</dbReference>
<dbReference type="CDD" id="cd06225">
    <property type="entry name" value="HAMP"/>
    <property type="match status" value="1"/>
</dbReference>
<dbReference type="Gene3D" id="3.30.565.10">
    <property type="entry name" value="Histidine kinase-like ATPase, C-terminal domain"/>
    <property type="match status" value="1"/>
</dbReference>
<evidence type="ECO:0000256" key="7">
    <source>
        <dbReference type="ARBA" id="ARBA00022741"/>
    </source>
</evidence>
<dbReference type="GO" id="GO:0005524">
    <property type="term" value="F:ATP binding"/>
    <property type="evidence" value="ECO:0007669"/>
    <property type="project" value="UniProtKB-KW"/>
</dbReference>
<dbReference type="GO" id="GO:0000155">
    <property type="term" value="F:phosphorelay sensor kinase activity"/>
    <property type="evidence" value="ECO:0007669"/>
    <property type="project" value="InterPro"/>
</dbReference>
<dbReference type="InterPro" id="IPR038428">
    <property type="entry name" value="HK_sensor_dom_sf"/>
</dbReference>
<dbReference type="AlphaFoldDB" id="A0A653BAG7"/>
<reference evidence="12" key="1">
    <citation type="submission" date="2018-11" db="EMBL/GenBank/DDBJ databases">
        <authorList>
            <consortium name="Genoscope - CEA"/>
            <person name="William W."/>
        </authorList>
    </citation>
    <scope>NUCLEOTIDE SEQUENCE [LARGE SCALE GENOMIC DNA]</scope>
    <source>
        <strain evidence="12">T9AD</strain>
    </source>
</reference>
<comment type="catalytic activity">
    <reaction evidence="1">
        <text>ATP + protein L-histidine = ADP + protein N-phospho-L-histidine.</text>
        <dbReference type="EC" id="2.7.13.3"/>
    </reaction>
</comment>
<evidence type="ECO:0000256" key="9">
    <source>
        <dbReference type="ARBA" id="ARBA00022840"/>
    </source>
</evidence>
<dbReference type="InterPro" id="IPR036890">
    <property type="entry name" value="HATPase_C_sf"/>
</dbReference>
<protein>
    <recommendedName>
        <fullName evidence="3">histidine kinase</fullName>
        <ecNumber evidence="3">2.7.13.3</ecNumber>
    </recommendedName>
</protein>
<dbReference type="InterPro" id="IPR004358">
    <property type="entry name" value="Sig_transdc_His_kin-like_C"/>
</dbReference>
<dbReference type="Pfam" id="PF16750">
    <property type="entry name" value="HK_sensor"/>
    <property type="match status" value="1"/>
</dbReference>
<keyword evidence="11" id="KW-1133">Transmembrane helix</keyword>
<accession>A0A653BAG7</accession>
<dbReference type="InterPro" id="IPR003660">
    <property type="entry name" value="HAMP_dom"/>
</dbReference>
<dbReference type="EC" id="2.7.13.3" evidence="3"/>
<evidence type="ECO:0000256" key="4">
    <source>
        <dbReference type="ARBA" id="ARBA00022475"/>
    </source>
</evidence>
<dbReference type="InterPro" id="IPR050980">
    <property type="entry name" value="2C_sensor_his_kinase"/>
</dbReference>
<dbReference type="GO" id="GO:0005886">
    <property type="term" value="C:plasma membrane"/>
    <property type="evidence" value="ECO:0007669"/>
    <property type="project" value="UniProtKB-SubCell"/>
</dbReference>
<dbReference type="InterPro" id="IPR031930">
    <property type="entry name" value="HK_sensor"/>
</dbReference>
<keyword evidence="8" id="KW-0418">Kinase</keyword>
<feature type="region of interest" description="Disordered" evidence="10">
    <location>
        <begin position="443"/>
        <end position="466"/>
    </location>
</feature>
<evidence type="ECO:0000256" key="11">
    <source>
        <dbReference type="SAM" id="Phobius"/>
    </source>
</evidence>
<sequence>MSLPGRHSLLWKLSGALALFCLLLVSLHVDIGRLLLQNTSYLSDSTKAVLGDYAHAAERAWREDGAEGVDGFLRALREREQVWAVVVDAELRSLSSQPLDGEARQRLDFVRALDFSVGRPGGTPAFSIPFSDDQARLIMELPQRLNPRRYNDIWEVLLQRVLPAVLAVLLGLLLYRVLIAPLAILRRQAVALSAGDLEARVGPGVGGRQDELGELARTFDHMAGRLQNTLTFQRQLLRDLSHELRTPLSRLRVAGEHEQDIVALRQRLEREVDGMEKLIGDTLELVWLDTERPSLPLEPIDIGRLWEVLRENAGFESGWDIQRLPCDLPADCVVRGHLNGLAQALENVLRNAIRHSPEGGVVRLSGRREGDHWWLCVEDQGPGVPQQALEAIFRPFTRLNAARPGGDGYGLGLAIARSMVQLQGGQLWAKSPEAGLRIHLRLPADPGESAPQQQAPVAARANSALG</sequence>
<dbReference type="CDD" id="cd00082">
    <property type="entry name" value="HisKA"/>
    <property type="match status" value="1"/>
</dbReference>
<dbReference type="PANTHER" id="PTHR44936">
    <property type="entry name" value="SENSOR PROTEIN CREC"/>
    <property type="match status" value="1"/>
</dbReference>
<dbReference type="PROSITE" id="PS50885">
    <property type="entry name" value="HAMP"/>
    <property type="match status" value="1"/>
</dbReference>
<evidence type="ECO:0000256" key="5">
    <source>
        <dbReference type="ARBA" id="ARBA00022553"/>
    </source>
</evidence>
<proteinExistence type="predicted"/>
<keyword evidence="4" id="KW-1003">Cell membrane</keyword>
<evidence type="ECO:0000256" key="6">
    <source>
        <dbReference type="ARBA" id="ARBA00022679"/>
    </source>
</evidence>
<evidence type="ECO:0000256" key="1">
    <source>
        <dbReference type="ARBA" id="ARBA00000085"/>
    </source>
</evidence>
<dbReference type="SUPFAM" id="SSF55874">
    <property type="entry name" value="ATPase domain of HSP90 chaperone/DNA topoisomerase II/histidine kinase"/>
    <property type="match status" value="1"/>
</dbReference>
<keyword evidence="11" id="KW-0812">Transmembrane</keyword>
<keyword evidence="11" id="KW-0472">Membrane</keyword>
<dbReference type="PANTHER" id="PTHR44936:SF10">
    <property type="entry name" value="SENSOR PROTEIN RSTB"/>
    <property type="match status" value="1"/>
</dbReference>
<dbReference type="InterPro" id="IPR003661">
    <property type="entry name" value="HisK_dim/P_dom"/>
</dbReference>
<dbReference type="SUPFAM" id="SSF158472">
    <property type="entry name" value="HAMP domain-like"/>
    <property type="match status" value="1"/>
</dbReference>
<feature type="transmembrane region" description="Helical" evidence="11">
    <location>
        <begin position="157"/>
        <end position="178"/>
    </location>
</feature>
<dbReference type="Pfam" id="PF02518">
    <property type="entry name" value="HATPase_c"/>
    <property type="match status" value="1"/>
</dbReference>
<evidence type="ECO:0000256" key="8">
    <source>
        <dbReference type="ARBA" id="ARBA00022777"/>
    </source>
</evidence>
<feature type="compositionally biased region" description="Low complexity" evidence="10">
    <location>
        <begin position="450"/>
        <end position="466"/>
    </location>
</feature>
<dbReference type="InterPro" id="IPR003594">
    <property type="entry name" value="HATPase_dom"/>
</dbReference>
<dbReference type="Pfam" id="PF00512">
    <property type="entry name" value="HisKA"/>
    <property type="match status" value="1"/>
</dbReference>
<keyword evidence="7" id="KW-0547">Nucleotide-binding</keyword>
<dbReference type="InterPro" id="IPR036097">
    <property type="entry name" value="HisK_dim/P_sf"/>
</dbReference>
<dbReference type="Gene3D" id="3.30.450.170">
    <property type="entry name" value="Two-component histidine kinase, sensor domain"/>
    <property type="match status" value="1"/>
</dbReference>
<keyword evidence="5" id="KW-0597">Phosphoprotein</keyword>
<gene>
    <name evidence="12" type="primary">pfeS</name>
    <name evidence="12" type="ORF">POT9AD_4435</name>
</gene>
<dbReference type="PRINTS" id="PR00344">
    <property type="entry name" value="BCTRLSENSOR"/>
</dbReference>
<evidence type="ECO:0000256" key="3">
    <source>
        <dbReference type="ARBA" id="ARBA00012438"/>
    </source>
</evidence>